<feature type="compositionally biased region" description="Polar residues" evidence="1">
    <location>
        <begin position="47"/>
        <end position="57"/>
    </location>
</feature>
<proteinExistence type="predicted"/>
<organism evidence="2 3">
    <name type="scientific">Phyllobacterium phragmitis</name>
    <dbReference type="NCBI Taxonomy" id="2670329"/>
    <lineage>
        <taxon>Bacteria</taxon>
        <taxon>Pseudomonadati</taxon>
        <taxon>Pseudomonadota</taxon>
        <taxon>Alphaproteobacteria</taxon>
        <taxon>Hyphomicrobiales</taxon>
        <taxon>Phyllobacteriaceae</taxon>
        <taxon>Phyllobacterium</taxon>
    </lineage>
</organism>
<evidence type="ECO:0000313" key="2">
    <source>
        <dbReference type="EMBL" id="GAB1584732.1"/>
    </source>
</evidence>
<reference evidence="2 3" key="1">
    <citation type="submission" date="2024-10" db="EMBL/GenBank/DDBJ databases">
        <title>Isolation, draft genome sequencing and identification of Phyllobacterium sp. NSA23, isolated from leaf soil.</title>
        <authorList>
            <person name="Akita H."/>
        </authorList>
    </citation>
    <scope>NUCLEOTIDE SEQUENCE [LARGE SCALE GENOMIC DNA]</scope>
    <source>
        <strain evidence="2 3">NSA23</strain>
    </source>
</reference>
<evidence type="ECO:0000256" key="1">
    <source>
        <dbReference type="SAM" id="MobiDB-lite"/>
    </source>
</evidence>
<evidence type="ECO:0000313" key="3">
    <source>
        <dbReference type="Proteomes" id="UP001628091"/>
    </source>
</evidence>
<keyword evidence="3" id="KW-1185">Reference proteome</keyword>
<dbReference type="Proteomes" id="UP001628091">
    <property type="component" value="Unassembled WGS sequence"/>
</dbReference>
<sequence length="68" mass="7267">MNATILKAEEERGRNGNMIPLEGDQERVAAFYAKADCGVGGAKIDTTMETAHGNGSQREMAGAIARRE</sequence>
<feature type="region of interest" description="Disordered" evidence="1">
    <location>
        <begin position="47"/>
        <end position="68"/>
    </location>
</feature>
<comment type="caution">
    <text evidence="2">The sequence shown here is derived from an EMBL/GenBank/DDBJ whole genome shotgun (WGS) entry which is preliminary data.</text>
</comment>
<protein>
    <submittedName>
        <fullName evidence="2">Uncharacterized protein</fullName>
    </submittedName>
</protein>
<accession>A0ABQ0H742</accession>
<gene>
    <name evidence="2" type="ORF">PPNSA23_46750</name>
</gene>
<dbReference type="EMBL" id="BAAFZP010000002">
    <property type="protein sequence ID" value="GAB1584732.1"/>
    <property type="molecule type" value="Genomic_DNA"/>
</dbReference>
<name>A0ABQ0H742_9HYPH</name>